<dbReference type="GO" id="GO:0004843">
    <property type="term" value="F:cysteine-type deubiquitinase activity"/>
    <property type="evidence" value="ECO:0007669"/>
    <property type="project" value="UniProtKB-EC"/>
</dbReference>
<gene>
    <name evidence="13" type="ORF">PV327_003053</name>
</gene>
<evidence type="ECO:0000256" key="5">
    <source>
        <dbReference type="ARBA" id="ARBA00022786"/>
    </source>
</evidence>
<name>A0AA39G429_MICHY</name>
<keyword evidence="7" id="KW-0788">Thiol protease</keyword>
<evidence type="ECO:0000313" key="13">
    <source>
        <dbReference type="EMBL" id="KAK0180695.1"/>
    </source>
</evidence>
<keyword evidence="14" id="KW-1185">Reference proteome</keyword>
<dbReference type="Pfam" id="PF19718">
    <property type="entry name" value="USP47_C"/>
    <property type="match status" value="1"/>
</dbReference>
<dbReference type="GO" id="GO:0016579">
    <property type="term" value="P:protein deubiquitination"/>
    <property type="evidence" value="ECO:0007669"/>
    <property type="project" value="InterPro"/>
</dbReference>
<feature type="region of interest" description="Disordered" evidence="11">
    <location>
        <begin position="1033"/>
        <end position="1068"/>
    </location>
</feature>
<reference evidence="13" key="1">
    <citation type="journal article" date="2023" name="bioRxiv">
        <title>Scaffold-level genome assemblies of two parasitoid biocontrol wasps reveal the parthenogenesis mechanism and an associated novel virus.</title>
        <authorList>
            <person name="Inwood S."/>
            <person name="Skelly J."/>
            <person name="Guhlin J."/>
            <person name="Harrop T."/>
            <person name="Goldson S."/>
            <person name="Dearden P."/>
        </authorList>
    </citation>
    <scope>NUCLEOTIDE SEQUENCE</scope>
    <source>
        <strain evidence="13">Lincoln</strain>
        <tissue evidence="13">Whole body</tissue>
    </source>
</reference>
<dbReference type="PANTHER" id="PTHR24006:SF702">
    <property type="entry name" value="UBIQUITIN CARBOXYL-TERMINAL HYDROLASE 47"/>
    <property type="match status" value="1"/>
</dbReference>
<dbReference type="GO" id="GO:0005634">
    <property type="term" value="C:nucleus"/>
    <property type="evidence" value="ECO:0007669"/>
    <property type="project" value="TreeGrafter"/>
</dbReference>
<dbReference type="InterPro" id="IPR002654">
    <property type="entry name" value="Glyco_trans_25"/>
</dbReference>
<keyword evidence="5" id="KW-0833">Ubl conjugation pathway</keyword>
<dbReference type="PROSITE" id="PS50235">
    <property type="entry name" value="USP_3"/>
    <property type="match status" value="1"/>
</dbReference>
<comment type="similarity">
    <text evidence="2">Belongs to the peptidase C19 family.</text>
</comment>
<evidence type="ECO:0000256" key="1">
    <source>
        <dbReference type="ARBA" id="ARBA00000707"/>
    </source>
</evidence>
<keyword evidence="4" id="KW-0645">Protease</keyword>
<feature type="region of interest" description="Disordered" evidence="11">
    <location>
        <begin position="606"/>
        <end position="641"/>
    </location>
</feature>
<dbReference type="Proteomes" id="UP001168972">
    <property type="component" value="Unassembled WGS sequence"/>
</dbReference>
<dbReference type="InterPro" id="IPR001394">
    <property type="entry name" value="Peptidase_C19_UCH"/>
</dbReference>
<dbReference type="InterPro" id="IPR050164">
    <property type="entry name" value="Peptidase_C19"/>
</dbReference>
<organism evidence="13 14">
    <name type="scientific">Microctonus hyperodae</name>
    <name type="common">Parasitoid wasp</name>
    <dbReference type="NCBI Taxonomy" id="165561"/>
    <lineage>
        <taxon>Eukaryota</taxon>
        <taxon>Metazoa</taxon>
        <taxon>Ecdysozoa</taxon>
        <taxon>Arthropoda</taxon>
        <taxon>Hexapoda</taxon>
        <taxon>Insecta</taxon>
        <taxon>Pterygota</taxon>
        <taxon>Neoptera</taxon>
        <taxon>Endopterygota</taxon>
        <taxon>Hymenoptera</taxon>
        <taxon>Apocrita</taxon>
        <taxon>Ichneumonoidea</taxon>
        <taxon>Braconidae</taxon>
        <taxon>Euphorinae</taxon>
        <taxon>Microctonus</taxon>
    </lineage>
</organism>
<evidence type="ECO:0000256" key="10">
    <source>
        <dbReference type="ARBA" id="ARBA00032453"/>
    </source>
</evidence>
<feature type="compositionally biased region" description="Low complexity" evidence="11">
    <location>
        <begin position="1052"/>
        <end position="1062"/>
    </location>
</feature>
<evidence type="ECO:0000256" key="6">
    <source>
        <dbReference type="ARBA" id="ARBA00022801"/>
    </source>
</evidence>
<dbReference type="GO" id="GO:0006508">
    <property type="term" value="P:proteolysis"/>
    <property type="evidence" value="ECO:0007669"/>
    <property type="project" value="UniProtKB-KW"/>
</dbReference>
<dbReference type="PROSITE" id="PS00972">
    <property type="entry name" value="USP_1"/>
    <property type="match status" value="1"/>
</dbReference>
<evidence type="ECO:0000256" key="3">
    <source>
        <dbReference type="ARBA" id="ARBA00012759"/>
    </source>
</evidence>
<feature type="compositionally biased region" description="Polar residues" evidence="11">
    <location>
        <begin position="556"/>
        <end position="570"/>
    </location>
</feature>
<evidence type="ECO:0000256" key="4">
    <source>
        <dbReference type="ARBA" id="ARBA00022670"/>
    </source>
</evidence>
<feature type="compositionally biased region" description="Polar residues" evidence="11">
    <location>
        <begin position="624"/>
        <end position="633"/>
    </location>
</feature>
<proteinExistence type="inferred from homology"/>
<evidence type="ECO:0000313" key="14">
    <source>
        <dbReference type="Proteomes" id="UP001168972"/>
    </source>
</evidence>
<feature type="compositionally biased region" description="Acidic residues" evidence="11">
    <location>
        <begin position="1042"/>
        <end position="1051"/>
    </location>
</feature>
<keyword evidence="6" id="KW-0378">Hydrolase</keyword>
<dbReference type="Gene3D" id="3.90.70.10">
    <property type="entry name" value="Cysteine proteinases"/>
    <property type="match status" value="1"/>
</dbReference>
<dbReference type="CDD" id="cd06532">
    <property type="entry name" value="Glyco_transf_25"/>
    <property type="match status" value="1"/>
</dbReference>
<reference evidence="13" key="2">
    <citation type="submission" date="2023-03" db="EMBL/GenBank/DDBJ databases">
        <authorList>
            <person name="Inwood S.N."/>
            <person name="Skelly J.G."/>
            <person name="Guhlin J."/>
            <person name="Harrop T.W.R."/>
            <person name="Goldson S.G."/>
            <person name="Dearden P.K."/>
        </authorList>
    </citation>
    <scope>NUCLEOTIDE SEQUENCE</scope>
    <source>
        <strain evidence="13">Lincoln</strain>
        <tissue evidence="13">Whole body</tissue>
    </source>
</reference>
<dbReference type="SUPFAM" id="SSF54001">
    <property type="entry name" value="Cysteine proteinases"/>
    <property type="match status" value="1"/>
</dbReference>
<dbReference type="PROSITE" id="PS00973">
    <property type="entry name" value="USP_2"/>
    <property type="match status" value="1"/>
</dbReference>
<dbReference type="EMBL" id="JAQQBR010000002">
    <property type="protein sequence ID" value="KAK0180695.1"/>
    <property type="molecule type" value="Genomic_DNA"/>
</dbReference>
<comment type="catalytic activity">
    <reaction evidence="1">
        <text>Thiol-dependent hydrolysis of ester, thioester, amide, peptide and isopeptide bonds formed by the C-terminal Gly of ubiquitin (a 76-residue protein attached to proteins as an intracellular targeting signal).</text>
        <dbReference type="EC" id="3.4.19.12"/>
    </reaction>
</comment>
<evidence type="ECO:0000256" key="7">
    <source>
        <dbReference type="ARBA" id="ARBA00022807"/>
    </source>
</evidence>
<feature type="region of interest" description="Disordered" evidence="11">
    <location>
        <begin position="556"/>
        <end position="589"/>
    </location>
</feature>
<comment type="caution">
    <text evidence="13">The sequence shown here is derived from an EMBL/GenBank/DDBJ whole genome shotgun (WGS) entry which is preliminary data.</text>
</comment>
<evidence type="ECO:0000256" key="8">
    <source>
        <dbReference type="ARBA" id="ARBA00026136"/>
    </source>
</evidence>
<dbReference type="InterPro" id="IPR018200">
    <property type="entry name" value="USP_CS"/>
</dbReference>
<protein>
    <recommendedName>
        <fullName evidence="8">Ubiquitin carboxyl-terminal hydrolase 47</fullName>
        <ecNumber evidence="3">3.4.19.12</ecNumber>
    </recommendedName>
    <alternativeName>
        <fullName evidence="9">Ubiquitin thioesterase 47</fullName>
    </alternativeName>
    <alternativeName>
        <fullName evidence="10">Ubiquitin-specific-processing protease 47</fullName>
    </alternativeName>
</protein>
<dbReference type="GO" id="GO:0005829">
    <property type="term" value="C:cytosol"/>
    <property type="evidence" value="ECO:0007669"/>
    <property type="project" value="TreeGrafter"/>
</dbReference>
<dbReference type="InterPro" id="IPR028889">
    <property type="entry name" value="USP"/>
</dbReference>
<dbReference type="PANTHER" id="PTHR24006">
    <property type="entry name" value="UBIQUITIN CARBOXYL-TERMINAL HYDROLASE"/>
    <property type="match status" value="1"/>
</dbReference>
<evidence type="ECO:0000256" key="9">
    <source>
        <dbReference type="ARBA" id="ARBA00029910"/>
    </source>
</evidence>
<dbReference type="CDD" id="cd02659">
    <property type="entry name" value="peptidase_C19C"/>
    <property type="match status" value="1"/>
</dbReference>
<dbReference type="Pfam" id="PF01755">
    <property type="entry name" value="Glyco_transf_25"/>
    <property type="match status" value="1"/>
</dbReference>
<dbReference type="EC" id="3.4.19.12" evidence="3"/>
<feature type="domain" description="USP" evidence="12">
    <location>
        <begin position="323"/>
        <end position="727"/>
    </location>
</feature>
<evidence type="ECO:0000256" key="11">
    <source>
        <dbReference type="SAM" id="MobiDB-lite"/>
    </source>
</evidence>
<dbReference type="InterPro" id="IPR038765">
    <property type="entry name" value="Papain-like_cys_pep_sf"/>
</dbReference>
<evidence type="ECO:0000259" key="12">
    <source>
        <dbReference type="PROSITE" id="PS50235"/>
    </source>
</evidence>
<accession>A0AA39G429</accession>
<sequence length="1608" mass="186157">MVVVAGDDGHEMPMCVMKRDKGCPSLLLPKIDNFRDRDNRRYMMDFPSNITDVLVIVSEESPIEAQLNDSLKDLPVVLKFNIDSTVRQIKYAIASFLIDSPALDSFKIYIAEYPSSNPIELIGDNKTIEEFNYITKHCTKYKIFIERIEKENQIEHRRVCINDKYLQIRTINSSVPSVKEDMKKLFFVSETTTVFQLINSLYNEEASYGYKPTNIVLRYDNIQIDIACGFETLKSVGFDFSEYERITIDLNNEDSINGPLGNKAENSKSSKDVISTQSNDWVRRKRNSSSKEITLAEIFMQQNEEIGPRESPETETKPEIVYVGLINQAMTCYLNSLIQALYMTPEFRNALYNWEYVDGSEKDAANSIPYQLQKLFLNLQTSKKNAVETTSLTKSFGWDSTEAWQQHDIQELCRVMFDALEQKFKNTQQADLINRLYEGKMIDYVKCLECGTEKSREDTFLDIPLPVKPFGSSVAYNSVEEAMRAFVQPETLDGVNQYFCETCNKKCDAHKGLKFTKFPYILTLHLKRFDFDYNTFHRIKLNDKVTFPDILNVNSLIPSSTDNNQDSSPSTEEDAVTGIKCDDSSTTDSGHLDECLPCDNGIGTSENTLSNNEQNDDEGIYISNCPSTSSIHSQENERNRSNRDDCGFYKYDLFSIMIHSGSASGGHYYAYIKDFKTQQWLCFNDQNVLPITYDDIQKTYGGGPSRAFYSGAYSTSTNAYMLMYRQIDYERNCLPMRVEDFPKHIQLLLKQMKEQEEKKIHERTRQMYKMNVYCHHPVDNILCSGRIFSEHEELLSDTVEKVYSIFNLEHVVSLDQCRLVNYNAFHDVIECNYDKPDEITIGAITQAYTTYKAKRLKAPDMLLEIRKKDEKFEKFNANEISTTVFVTDVVNKKIIDGPFIVRVPSTMSVSDYKITLSKWIRFYPQSIAVDEILLKFGLKKGPYENQLQKEGFYNGCKVFVDSNIDKKTPKSMLDLYEHIVMLHVQMPDTSEEIMKEFNIPAWENRQVELEAEKLIGGAKLSSTDVKVEKNDVELTIQKTEDENIGENEEWQEQSNSEDSSLSDSDRTLVGDASEEDEFAGYLANIDQESHSQLANDEKDNDENLVESFMRVGEKYGDPVERLKIYVHKDISQNGLKKHLESIIKVPIKYFKIARLGVERNEPNGIDLRTPLGSFEDGETLTINLCRAIRDGDFVMKLYVLNLKRDSIMNNDYLCEFIVFKNSTIAQIKRDLIVELKKIHNINIPYERLRLRIKHWATPMDILLDDMTIDSCKKIYKSFDDFSSGEFFIQQLSSKETVTKPCQTVLFAWRYYSVIDEWDEDVHEIVLDNPTVAELKTKLSEVSSIPIDRITFTKGRWPMESTYEYQRRQDCLRQWAEFTDDEWPFRAKSFGTIFFKSLNESILDKWGVKMMPDYADPYHKRPMKMGEIGCFLSHFVIWNKMIDNGYDKIMVLEDDVRFEPFFRHKVNFIMNEIEKLNIKWDLIYLGRKRMQVEEETLVEGSNHLVHAGYSYWTLGYVLSRSGAKKLLDAKPLDTMVPVDEYLPILFDKHPRENWKQHFPKRDLIALSSAPLLIYPTHYTGENGYISDTENSTIIQSEIIVGISGDKIEL</sequence>
<dbReference type="InterPro" id="IPR045578">
    <property type="entry name" value="USP47_C"/>
</dbReference>
<dbReference type="Pfam" id="PF00443">
    <property type="entry name" value="UCH"/>
    <property type="match status" value="1"/>
</dbReference>
<evidence type="ECO:0000256" key="2">
    <source>
        <dbReference type="ARBA" id="ARBA00009085"/>
    </source>
</evidence>